<evidence type="ECO:0000256" key="2">
    <source>
        <dbReference type="ARBA" id="ARBA00023157"/>
    </source>
</evidence>
<dbReference type="OrthoDB" id="2015116at2759"/>
<sequence>MESWIKSVQIIFPFILSAFGSEELGVSVTCGSQEIQVSFDKGSFPSLDASHLHLLDPSCKATETESHAEPIDSVITREHDFELPFKCNYSRKDIPNLDVLPRRRSLPPLERQGNLTFRFEIYRSSAYASPHTSYPVQVTLNEDMYLRYSVESSADLVVMALNCKATNGSRFYSGPEYSIIQDGCPMDKTLEQSYDPYSSSQTFRLRAFRFLNDYDSFYLHCELLACDRDSEKSRCRQGCSPPEIWMKRQLKSVVDTTGP</sequence>
<evidence type="ECO:0000259" key="4">
    <source>
        <dbReference type="PROSITE" id="PS51034"/>
    </source>
</evidence>
<gene>
    <name evidence="5" type="primary">Cuzd1</name>
    <name evidence="5" type="ORF">AWC38_SpisGene12021</name>
</gene>
<proteinExistence type="predicted"/>
<evidence type="ECO:0000313" key="6">
    <source>
        <dbReference type="Proteomes" id="UP000225706"/>
    </source>
</evidence>
<dbReference type="Pfam" id="PF00100">
    <property type="entry name" value="Zona_pellucida"/>
    <property type="match status" value="1"/>
</dbReference>
<keyword evidence="6" id="KW-1185">Reference proteome</keyword>
<name>A0A2B4S0L3_STYPI</name>
<accession>A0A2B4S0L3</accession>
<dbReference type="SMART" id="SM00241">
    <property type="entry name" value="ZP"/>
    <property type="match status" value="1"/>
</dbReference>
<dbReference type="InterPro" id="IPR055355">
    <property type="entry name" value="ZP-C"/>
</dbReference>
<protein>
    <submittedName>
        <fullName evidence="5">CUB and zona pellucida-like domain-containing protein 1</fullName>
    </submittedName>
</protein>
<feature type="signal peptide" evidence="3">
    <location>
        <begin position="1"/>
        <end position="20"/>
    </location>
</feature>
<dbReference type="PANTHER" id="PTHR14002:SF43">
    <property type="entry name" value="DELTA-LIKE PROTEIN"/>
    <property type="match status" value="1"/>
</dbReference>
<feature type="domain" description="ZP" evidence="4">
    <location>
        <begin position="1"/>
        <end position="242"/>
    </location>
</feature>
<dbReference type="Gene3D" id="2.60.40.4100">
    <property type="entry name" value="Zona pellucida, ZP-C domain"/>
    <property type="match status" value="1"/>
</dbReference>
<evidence type="ECO:0000256" key="1">
    <source>
        <dbReference type="ARBA" id="ARBA00022729"/>
    </source>
</evidence>
<reference evidence="6" key="1">
    <citation type="journal article" date="2017" name="bioRxiv">
        <title>Comparative analysis of the genomes of Stylophora pistillata and Acropora digitifera provides evidence for extensive differences between species of corals.</title>
        <authorList>
            <person name="Voolstra C.R."/>
            <person name="Li Y."/>
            <person name="Liew Y.J."/>
            <person name="Baumgarten S."/>
            <person name="Zoccola D."/>
            <person name="Flot J.-F."/>
            <person name="Tambutte S."/>
            <person name="Allemand D."/>
            <person name="Aranda M."/>
        </authorList>
    </citation>
    <scope>NUCLEOTIDE SEQUENCE [LARGE SCALE GENOMIC DNA]</scope>
</reference>
<dbReference type="AlphaFoldDB" id="A0A2B4S0L3"/>
<comment type="caution">
    <text evidence="5">The sequence shown here is derived from an EMBL/GenBank/DDBJ whole genome shotgun (WGS) entry which is preliminary data.</text>
</comment>
<dbReference type="InterPro" id="IPR042235">
    <property type="entry name" value="ZP-C_dom"/>
</dbReference>
<dbReference type="PANTHER" id="PTHR14002">
    <property type="entry name" value="ENDOGLIN/TGF-BETA RECEPTOR TYPE III"/>
    <property type="match status" value="1"/>
</dbReference>
<feature type="chain" id="PRO_5013310200" evidence="3">
    <location>
        <begin position="21"/>
        <end position="259"/>
    </location>
</feature>
<dbReference type="PROSITE" id="PS51034">
    <property type="entry name" value="ZP_2"/>
    <property type="match status" value="1"/>
</dbReference>
<dbReference type="Proteomes" id="UP000225706">
    <property type="component" value="Unassembled WGS sequence"/>
</dbReference>
<evidence type="ECO:0000313" key="5">
    <source>
        <dbReference type="EMBL" id="PFX23431.1"/>
    </source>
</evidence>
<evidence type="ECO:0000256" key="3">
    <source>
        <dbReference type="SAM" id="SignalP"/>
    </source>
</evidence>
<keyword evidence="1 3" id="KW-0732">Signal</keyword>
<keyword evidence="2" id="KW-1015">Disulfide bond</keyword>
<dbReference type="Gene3D" id="2.60.40.3210">
    <property type="entry name" value="Zona pellucida, ZP-N domain"/>
    <property type="match status" value="1"/>
</dbReference>
<dbReference type="EMBL" id="LSMT01000207">
    <property type="protein sequence ID" value="PFX23431.1"/>
    <property type="molecule type" value="Genomic_DNA"/>
</dbReference>
<dbReference type="InterPro" id="IPR001507">
    <property type="entry name" value="ZP_dom"/>
</dbReference>
<organism evidence="5 6">
    <name type="scientific">Stylophora pistillata</name>
    <name type="common">Smooth cauliflower coral</name>
    <dbReference type="NCBI Taxonomy" id="50429"/>
    <lineage>
        <taxon>Eukaryota</taxon>
        <taxon>Metazoa</taxon>
        <taxon>Cnidaria</taxon>
        <taxon>Anthozoa</taxon>
        <taxon>Hexacorallia</taxon>
        <taxon>Scleractinia</taxon>
        <taxon>Astrocoeniina</taxon>
        <taxon>Pocilloporidae</taxon>
        <taxon>Stylophora</taxon>
    </lineage>
</organism>